<keyword evidence="2" id="KW-1185">Reference proteome</keyword>
<evidence type="ECO:0000313" key="1">
    <source>
        <dbReference type="EMBL" id="KAJ4979521.1"/>
    </source>
</evidence>
<evidence type="ECO:0000313" key="2">
    <source>
        <dbReference type="Proteomes" id="UP001141806"/>
    </source>
</evidence>
<dbReference type="Proteomes" id="UP001141806">
    <property type="component" value="Unassembled WGS sequence"/>
</dbReference>
<protein>
    <submittedName>
        <fullName evidence="1">Uncharacterized protein</fullName>
    </submittedName>
</protein>
<dbReference type="AlphaFoldDB" id="A0A9Q0L0A4"/>
<sequence>MMHLFACQQRSSVGLPFMVAQAEGRLHNQSEGGGNMMASGSRASTINSNIRASIAVSAVSSRVQSVNPFLGVGELRNQVLSAMPHQSRGMIGMSSQPMRTMRQEVGSQTANPAGAGVRTFAQLAGGIPDLNLLPDLVVSGGMTRVVLPQEVVDRQLAKYQLALIGGVYTKGLLLNDMYRIIAE</sequence>
<dbReference type="EMBL" id="JAMYWD010000002">
    <property type="protein sequence ID" value="KAJ4979521.1"/>
    <property type="molecule type" value="Genomic_DNA"/>
</dbReference>
<comment type="caution">
    <text evidence="1">The sequence shown here is derived from an EMBL/GenBank/DDBJ whole genome shotgun (WGS) entry which is preliminary data.</text>
</comment>
<name>A0A9Q0L0A4_9MAGN</name>
<gene>
    <name evidence="1" type="ORF">NE237_010301</name>
</gene>
<accession>A0A9Q0L0A4</accession>
<reference evidence="1" key="1">
    <citation type="journal article" date="2023" name="Plant J.">
        <title>The genome of the king protea, Protea cynaroides.</title>
        <authorList>
            <person name="Chang J."/>
            <person name="Duong T.A."/>
            <person name="Schoeman C."/>
            <person name="Ma X."/>
            <person name="Roodt D."/>
            <person name="Barker N."/>
            <person name="Li Z."/>
            <person name="Van de Peer Y."/>
            <person name="Mizrachi E."/>
        </authorList>
    </citation>
    <scope>NUCLEOTIDE SEQUENCE</scope>
    <source>
        <tissue evidence="1">Young leaves</tissue>
    </source>
</reference>
<organism evidence="1 2">
    <name type="scientific">Protea cynaroides</name>
    <dbReference type="NCBI Taxonomy" id="273540"/>
    <lineage>
        <taxon>Eukaryota</taxon>
        <taxon>Viridiplantae</taxon>
        <taxon>Streptophyta</taxon>
        <taxon>Embryophyta</taxon>
        <taxon>Tracheophyta</taxon>
        <taxon>Spermatophyta</taxon>
        <taxon>Magnoliopsida</taxon>
        <taxon>Proteales</taxon>
        <taxon>Proteaceae</taxon>
        <taxon>Protea</taxon>
    </lineage>
</organism>
<proteinExistence type="predicted"/>